<dbReference type="AlphaFoldDB" id="A0A914CUB8"/>
<feature type="domain" description="DOMON" evidence="2">
    <location>
        <begin position="33"/>
        <end position="70"/>
    </location>
</feature>
<protein>
    <submittedName>
        <fullName evidence="4">DOMON domain-containing protein</fullName>
    </submittedName>
</protein>
<dbReference type="InterPro" id="IPR005018">
    <property type="entry name" value="DOMON_domain"/>
</dbReference>
<dbReference type="PANTHER" id="PTHR36516">
    <property type="entry name" value="PROTEIN CBG04168-RELATED"/>
    <property type="match status" value="1"/>
</dbReference>
<reference evidence="4" key="1">
    <citation type="submission" date="2022-11" db="UniProtKB">
        <authorList>
            <consortium name="WormBaseParasite"/>
        </authorList>
    </citation>
    <scope>IDENTIFICATION</scope>
</reference>
<keyword evidence="3" id="KW-1185">Reference proteome</keyword>
<organism evidence="3 4">
    <name type="scientific">Acrobeloides nanus</name>
    <dbReference type="NCBI Taxonomy" id="290746"/>
    <lineage>
        <taxon>Eukaryota</taxon>
        <taxon>Metazoa</taxon>
        <taxon>Ecdysozoa</taxon>
        <taxon>Nematoda</taxon>
        <taxon>Chromadorea</taxon>
        <taxon>Rhabditida</taxon>
        <taxon>Tylenchina</taxon>
        <taxon>Cephalobomorpha</taxon>
        <taxon>Cephaloboidea</taxon>
        <taxon>Cephalobidae</taxon>
        <taxon>Acrobeloides</taxon>
    </lineage>
</organism>
<dbReference type="Proteomes" id="UP000887540">
    <property type="component" value="Unplaced"/>
</dbReference>
<name>A0A914CUB8_9BILA</name>
<sequence length="70" mass="7802">MFVSRLLFTFAAVVFIQAHNIETGGEECSFTEGDFSASWELDGNNVHFHVTKKNMDDNTWTAVAFGPSMP</sequence>
<dbReference type="WBParaSite" id="ACRNAN_scaffold14727.g8578.t1">
    <property type="protein sequence ID" value="ACRNAN_scaffold14727.g8578.t1"/>
    <property type="gene ID" value="ACRNAN_scaffold14727.g8578"/>
</dbReference>
<evidence type="ECO:0000259" key="2">
    <source>
        <dbReference type="PROSITE" id="PS50836"/>
    </source>
</evidence>
<evidence type="ECO:0000313" key="3">
    <source>
        <dbReference type="Proteomes" id="UP000887540"/>
    </source>
</evidence>
<accession>A0A914CUB8</accession>
<dbReference type="PROSITE" id="PS50836">
    <property type="entry name" value="DOMON"/>
    <property type="match status" value="1"/>
</dbReference>
<proteinExistence type="predicted"/>
<keyword evidence="1" id="KW-0732">Signal</keyword>
<evidence type="ECO:0000313" key="4">
    <source>
        <dbReference type="WBParaSite" id="ACRNAN_scaffold14727.g8578.t1"/>
    </source>
</evidence>
<evidence type="ECO:0000256" key="1">
    <source>
        <dbReference type="SAM" id="SignalP"/>
    </source>
</evidence>
<feature type="signal peptide" evidence="1">
    <location>
        <begin position="1"/>
        <end position="18"/>
    </location>
</feature>
<feature type="chain" id="PRO_5037181977" evidence="1">
    <location>
        <begin position="19"/>
        <end position="70"/>
    </location>
</feature>